<dbReference type="EMBL" id="NEVH01001345">
    <property type="protein sequence ID" value="PNF42991.1"/>
    <property type="molecule type" value="Genomic_DNA"/>
</dbReference>
<protein>
    <recommendedName>
        <fullName evidence="4">HTH CENPB-type domain-containing protein</fullName>
    </recommendedName>
</protein>
<feature type="compositionally biased region" description="Basic and acidic residues" evidence="3">
    <location>
        <begin position="238"/>
        <end position="247"/>
    </location>
</feature>
<evidence type="ECO:0000313" key="5">
    <source>
        <dbReference type="EMBL" id="PNF42991.1"/>
    </source>
</evidence>
<dbReference type="PANTHER" id="PTHR19303:SF74">
    <property type="entry name" value="POGO TRANSPOSABLE ELEMENT WITH KRAB DOMAIN"/>
    <property type="match status" value="1"/>
</dbReference>
<dbReference type="PROSITE" id="PS51253">
    <property type="entry name" value="HTH_CENPB"/>
    <property type="match status" value="1"/>
</dbReference>
<dbReference type="AlphaFoldDB" id="A0A2J7RQ86"/>
<evidence type="ECO:0000256" key="3">
    <source>
        <dbReference type="SAM" id="MobiDB-lite"/>
    </source>
</evidence>
<feature type="compositionally biased region" description="Basic and acidic residues" evidence="3">
    <location>
        <begin position="158"/>
        <end position="168"/>
    </location>
</feature>
<feature type="compositionally biased region" description="Basic residues" evidence="3">
    <location>
        <begin position="169"/>
        <end position="181"/>
    </location>
</feature>
<evidence type="ECO:0000259" key="4">
    <source>
        <dbReference type="PROSITE" id="PS51253"/>
    </source>
</evidence>
<evidence type="ECO:0000256" key="2">
    <source>
        <dbReference type="ARBA" id="ARBA00023125"/>
    </source>
</evidence>
<feature type="region of interest" description="Disordered" evidence="3">
    <location>
        <begin position="223"/>
        <end position="247"/>
    </location>
</feature>
<dbReference type="SUPFAM" id="SSF48295">
    <property type="entry name" value="TrpR-like"/>
    <property type="match status" value="1"/>
</dbReference>
<feature type="domain" description="HTH CENPB-type" evidence="4">
    <location>
        <begin position="454"/>
        <end position="522"/>
    </location>
</feature>
<accession>A0A2J7RQ86</accession>
<dbReference type="SMART" id="SM00674">
    <property type="entry name" value="CENPB"/>
    <property type="match status" value="2"/>
</dbReference>
<comment type="caution">
    <text evidence="5">The sequence shown here is derived from an EMBL/GenBank/DDBJ whole genome shotgun (WGS) entry which is preliminary data.</text>
</comment>
<dbReference type="GO" id="GO:0043565">
    <property type="term" value="F:sequence-specific DNA binding"/>
    <property type="evidence" value="ECO:0007669"/>
    <property type="project" value="InterPro"/>
</dbReference>
<keyword evidence="6" id="KW-1185">Reference proteome</keyword>
<proteinExistence type="predicted"/>
<dbReference type="InterPro" id="IPR004875">
    <property type="entry name" value="DDE_SF_endonuclease_dom"/>
</dbReference>
<dbReference type="Proteomes" id="UP000235965">
    <property type="component" value="Unassembled WGS sequence"/>
</dbReference>
<dbReference type="InterPro" id="IPR009057">
    <property type="entry name" value="Homeodomain-like_sf"/>
</dbReference>
<sequence length="798" mass="89921">MDCLYYPPSCELSLQHHVLTDCENETLSNISNFPFELHHTDSCGIPMTAAAEKLKDIVGLISSQNSSSPSLLNNLAFSNIHDSENVISTCSSEDSEGFVNSVFKDVGLNTNGKEENCNSGSTLNTQSGVLASVVSHVLAPEVVLECHAPKAGQAVDVNGRHDIQESSSKRSKKSGVHQHKKGERYLPHFKVKVLSYAASHTLRETAKKFKVNDGTISSWKKEKNWKKQLAQNSNSSHGQDDEKKKVEVPPVCPVDQQFFSWLRWCREQGHELTAVELKEKARQIAGQDTTDSCQWFKLWVSRFDEQQVYEDGFEKVKRKQERHIQYPLAFKVEVAIFAEHHSQIVAARTFNVSRKRVFEWLQLSKTNFAKGPVNAADESLKQVMELEAEAVKRIGPGRSDIDREVDLEIWTWYQNRQAAGSKPNWREVQGKGLELYRRRGNDGIKCSYRWYKRWCDRFHVVLRHEGDDAMLEWALTQLELGHSVSHNDLQVHALSLAADNTFKASSGWAIRFCKRHPELLQHSPTLDTVLPGLLLQKVEKFRSDVQQTIQDMNLTLGCVGNMDELYLSFSTLVSGSSTTAKRQLLVRRSEMENCHATIVLACVADGNILPPAVILKVSGSEDEDGSPDGSSVLVLQQEEGLMDAACMFQWLQQIWFKHVQTPNLLLLDCYEPHTGESVVAEFSSHQSNRLLIPGGCTSKLQPLDVSLKRMFHASIQKQWSMFNSHLSGMWDATGNKLQLPGCREIVDWVTTAYRSLQATEQETVRRSFLVTGLTVAANRNDDHTMENLSMVPRANKSA</sequence>
<comment type="subcellular location">
    <subcellularLocation>
        <location evidence="1">Nucleus</location>
    </subcellularLocation>
</comment>
<keyword evidence="2" id="KW-0238">DNA-binding</keyword>
<dbReference type="OrthoDB" id="8194518at2759"/>
<reference evidence="5 6" key="1">
    <citation type="submission" date="2017-12" db="EMBL/GenBank/DDBJ databases">
        <title>Hemimetabolous genomes reveal molecular basis of termite eusociality.</title>
        <authorList>
            <person name="Harrison M.C."/>
            <person name="Jongepier E."/>
            <person name="Robertson H.M."/>
            <person name="Arning N."/>
            <person name="Bitard-Feildel T."/>
            <person name="Chao H."/>
            <person name="Childers C.P."/>
            <person name="Dinh H."/>
            <person name="Doddapaneni H."/>
            <person name="Dugan S."/>
            <person name="Gowin J."/>
            <person name="Greiner C."/>
            <person name="Han Y."/>
            <person name="Hu H."/>
            <person name="Hughes D.S.T."/>
            <person name="Huylmans A.-K."/>
            <person name="Kemena C."/>
            <person name="Kremer L.P.M."/>
            <person name="Lee S.L."/>
            <person name="Lopez-Ezquerra A."/>
            <person name="Mallet L."/>
            <person name="Monroy-Kuhn J.M."/>
            <person name="Moser A."/>
            <person name="Murali S.C."/>
            <person name="Muzny D.M."/>
            <person name="Otani S."/>
            <person name="Piulachs M.-D."/>
            <person name="Poelchau M."/>
            <person name="Qu J."/>
            <person name="Schaub F."/>
            <person name="Wada-Katsumata A."/>
            <person name="Worley K.C."/>
            <person name="Xie Q."/>
            <person name="Ylla G."/>
            <person name="Poulsen M."/>
            <person name="Gibbs R.A."/>
            <person name="Schal C."/>
            <person name="Richards S."/>
            <person name="Belles X."/>
            <person name="Korb J."/>
            <person name="Bornberg-Bauer E."/>
        </authorList>
    </citation>
    <scope>NUCLEOTIDE SEQUENCE [LARGE SCALE GENOMIC DNA]</scope>
    <source>
        <tissue evidence="5">Whole body</tissue>
    </source>
</reference>
<organism evidence="5 6">
    <name type="scientific">Cryptotermes secundus</name>
    <dbReference type="NCBI Taxonomy" id="105785"/>
    <lineage>
        <taxon>Eukaryota</taxon>
        <taxon>Metazoa</taxon>
        <taxon>Ecdysozoa</taxon>
        <taxon>Arthropoda</taxon>
        <taxon>Hexapoda</taxon>
        <taxon>Insecta</taxon>
        <taxon>Pterygota</taxon>
        <taxon>Neoptera</taxon>
        <taxon>Polyneoptera</taxon>
        <taxon>Dictyoptera</taxon>
        <taxon>Blattodea</taxon>
        <taxon>Blattoidea</taxon>
        <taxon>Termitoidae</taxon>
        <taxon>Kalotermitidae</taxon>
        <taxon>Cryptotermitinae</taxon>
        <taxon>Cryptotermes</taxon>
    </lineage>
</organism>
<dbReference type="InterPro" id="IPR006600">
    <property type="entry name" value="HTH_CenpB_DNA-bd_dom"/>
</dbReference>
<name>A0A2J7RQ86_9NEOP</name>
<dbReference type="GO" id="GO:0005634">
    <property type="term" value="C:nucleus"/>
    <property type="evidence" value="ECO:0007669"/>
    <property type="project" value="UniProtKB-SubCell"/>
</dbReference>
<feature type="region of interest" description="Disordered" evidence="3">
    <location>
        <begin position="155"/>
        <end position="181"/>
    </location>
</feature>
<dbReference type="PANTHER" id="PTHR19303">
    <property type="entry name" value="TRANSPOSON"/>
    <property type="match status" value="1"/>
</dbReference>
<evidence type="ECO:0000313" key="6">
    <source>
        <dbReference type="Proteomes" id="UP000235965"/>
    </source>
</evidence>
<dbReference type="InterPro" id="IPR010921">
    <property type="entry name" value="Trp_repressor/repl_initiator"/>
</dbReference>
<evidence type="ECO:0000256" key="1">
    <source>
        <dbReference type="ARBA" id="ARBA00004123"/>
    </source>
</evidence>
<gene>
    <name evidence="5" type="ORF">B7P43_G09562</name>
</gene>
<dbReference type="Gene3D" id="1.10.10.60">
    <property type="entry name" value="Homeodomain-like"/>
    <property type="match status" value="1"/>
</dbReference>
<dbReference type="InterPro" id="IPR050863">
    <property type="entry name" value="CenT-Element_Derived"/>
</dbReference>
<dbReference type="Pfam" id="PF03221">
    <property type="entry name" value="HTH_Tnp_Tc5"/>
    <property type="match status" value="1"/>
</dbReference>
<dbReference type="Pfam" id="PF03184">
    <property type="entry name" value="DDE_1"/>
    <property type="match status" value="1"/>
</dbReference>
<dbReference type="SUPFAM" id="SSF46689">
    <property type="entry name" value="Homeodomain-like"/>
    <property type="match status" value="1"/>
</dbReference>